<keyword evidence="2" id="KW-1185">Reference proteome</keyword>
<sequence length="517" mass="57067">MGSSAICSPLRSVYKNVLTRRVRIATIILRCWCGSGVAARLEEEFTGSTLIALLGSRVAMAVLFAIEYTVLLVEIVADDSQNLDTMNVVTTRLRVEASQAVFSGQCLKSTVISPPKQQLGGIGPNAERRVQLLDDLPDISFVSTVNIYVQCLEDSDNVNALVRYNVDLLQPIRKLKTDIEEIEGIRAVISRSRAIDCISQKGSASNAQPWFFGVLRRAKAKCMHLQMDCVWKLEEMFLCSRLAGSTADWHYATCGNDLSHGWIPRSFVRQIFVFTAMFKSNSQSLDLVPFKAWMTPLSPSPCQRSPFPLAEHLRFKLRLGEKGHSYVDIALRYERTAPPGEATPIEVQLNCVSAGDRKITSVSLKIIAPGANVARVHCPDTTTLGSINSVTVQSTSRQTWNQHGGINITIPHTPLGIDAGVSKKTQYTQKEEGTRESGLTVTGVHNADTAHWIVEGGRGVGEREGVPKVLEGMSFVLQEKPSEFQYECFVTTTKGGREVEHWGQSVGIFERVKRLVL</sequence>
<evidence type="ECO:0000313" key="1">
    <source>
        <dbReference type="EMBL" id="KAK6967092.1"/>
    </source>
</evidence>
<gene>
    <name evidence="1" type="ORF">R3P38DRAFT_2815408</name>
</gene>
<dbReference type="Proteomes" id="UP001362999">
    <property type="component" value="Unassembled WGS sequence"/>
</dbReference>
<accession>A0AAV9Z1D6</accession>
<name>A0AAV9Z1D6_9AGAR</name>
<dbReference type="EMBL" id="JAWWNJ010000244">
    <property type="protein sequence ID" value="KAK6967092.1"/>
    <property type="molecule type" value="Genomic_DNA"/>
</dbReference>
<dbReference type="AlphaFoldDB" id="A0AAV9Z1D6"/>
<proteinExistence type="predicted"/>
<organism evidence="1 2">
    <name type="scientific">Favolaschia claudopus</name>
    <dbReference type="NCBI Taxonomy" id="2862362"/>
    <lineage>
        <taxon>Eukaryota</taxon>
        <taxon>Fungi</taxon>
        <taxon>Dikarya</taxon>
        <taxon>Basidiomycota</taxon>
        <taxon>Agaricomycotina</taxon>
        <taxon>Agaricomycetes</taxon>
        <taxon>Agaricomycetidae</taxon>
        <taxon>Agaricales</taxon>
        <taxon>Marasmiineae</taxon>
        <taxon>Mycenaceae</taxon>
        <taxon>Favolaschia</taxon>
    </lineage>
</organism>
<protein>
    <submittedName>
        <fullName evidence="1">Uncharacterized protein</fullName>
    </submittedName>
</protein>
<reference evidence="1 2" key="1">
    <citation type="journal article" date="2024" name="J Genomics">
        <title>Draft genome sequencing and assembly of Favolaschia claudopus CIRM-BRFM 2984 isolated from oak limbs.</title>
        <authorList>
            <person name="Navarro D."/>
            <person name="Drula E."/>
            <person name="Chaduli D."/>
            <person name="Cazenave R."/>
            <person name="Ahrendt S."/>
            <person name="Wang J."/>
            <person name="Lipzen A."/>
            <person name="Daum C."/>
            <person name="Barry K."/>
            <person name="Grigoriev I.V."/>
            <person name="Favel A."/>
            <person name="Rosso M.N."/>
            <person name="Martin F."/>
        </authorList>
    </citation>
    <scope>NUCLEOTIDE SEQUENCE [LARGE SCALE GENOMIC DNA]</scope>
    <source>
        <strain evidence="1 2">CIRM-BRFM 2984</strain>
    </source>
</reference>
<evidence type="ECO:0000313" key="2">
    <source>
        <dbReference type="Proteomes" id="UP001362999"/>
    </source>
</evidence>
<comment type="caution">
    <text evidence="1">The sequence shown here is derived from an EMBL/GenBank/DDBJ whole genome shotgun (WGS) entry which is preliminary data.</text>
</comment>